<gene>
    <name evidence="1" type="ORF">HYALB_00005110</name>
</gene>
<reference evidence="1" key="1">
    <citation type="submission" date="2021-07" db="EMBL/GenBank/DDBJ databases">
        <authorList>
            <person name="Durling M."/>
        </authorList>
    </citation>
    <scope>NUCLEOTIDE SEQUENCE</scope>
</reference>
<protein>
    <submittedName>
        <fullName evidence="1">Uncharacterized protein</fullName>
    </submittedName>
</protein>
<sequence>MQITMRDWDCPLSIDFSFLDSLAKPEDFAESNTGSVAKIFRQISLEDILNPESERLRTLGRGWSTLCDNVAACVVADSSLLPRVMRLAEACCLSQ</sequence>
<accession>A0A9N9LYB5</accession>
<dbReference type="EMBL" id="CAJVRM010000463">
    <property type="protein sequence ID" value="CAG8981310.1"/>
    <property type="molecule type" value="Genomic_DNA"/>
</dbReference>
<dbReference type="AlphaFoldDB" id="A0A9N9LYB5"/>
<name>A0A9N9LYB5_9HELO</name>
<evidence type="ECO:0000313" key="1">
    <source>
        <dbReference type="EMBL" id="CAG8981310.1"/>
    </source>
</evidence>
<proteinExistence type="predicted"/>
<evidence type="ECO:0000313" key="2">
    <source>
        <dbReference type="Proteomes" id="UP000701801"/>
    </source>
</evidence>
<comment type="caution">
    <text evidence="1">The sequence shown here is derived from an EMBL/GenBank/DDBJ whole genome shotgun (WGS) entry which is preliminary data.</text>
</comment>
<dbReference type="Proteomes" id="UP000701801">
    <property type="component" value="Unassembled WGS sequence"/>
</dbReference>
<keyword evidence="2" id="KW-1185">Reference proteome</keyword>
<dbReference type="OrthoDB" id="3556767at2759"/>
<organism evidence="1 2">
    <name type="scientific">Hymenoscyphus albidus</name>
    <dbReference type="NCBI Taxonomy" id="595503"/>
    <lineage>
        <taxon>Eukaryota</taxon>
        <taxon>Fungi</taxon>
        <taxon>Dikarya</taxon>
        <taxon>Ascomycota</taxon>
        <taxon>Pezizomycotina</taxon>
        <taxon>Leotiomycetes</taxon>
        <taxon>Helotiales</taxon>
        <taxon>Helotiaceae</taxon>
        <taxon>Hymenoscyphus</taxon>
    </lineage>
</organism>